<evidence type="ECO:0000313" key="2">
    <source>
        <dbReference type="EMBL" id="MBU2689370.1"/>
    </source>
</evidence>
<dbReference type="PROSITE" id="PS51257">
    <property type="entry name" value="PROKAR_LIPOPROTEIN"/>
    <property type="match status" value="1"/>
</dbReference>
<dbReference type="AlphaFoldDB" id="A0A948RR62"/>
<feature type="signal peptide" evidence="1">
    <location>
        <begin position="1"/>
        <end position="23"/>
    </location>
</feature>
<dbReference type="Proteomes" id="UP000777784">
    <property type="component" value="Unassembled WGS sequence"/>
</dbReference>
<feature type="chain" id="PRO_5037004061" description="SnoaL-like domain-containing protein" evidence="1">
    <location>
        <begin position="24"/>
        <end position="196"/>
    </location>
</feature>
<organism evidence="2 3">
    <name type="scientific">Eiseniibacteriota bacterium</name>
    <dbReference type="NCBI Taxonomy" id="2212470"/>
    <lineage>
        <taxon>Bacteria</taxon>
        <taxon>Candidatus Eiseniibacteriota</taxon>
    </lineage>
</organism>
<sequence>MISRWAARAAVPLALSMLLAILAAGCGLFDPREAETPGNENQIPWNPPLTMSVALKNIERTLEAKSVANYERSLATIFTVAGDPTDLAEIGEDPFLQWDRNQEVSVMSQILSTSATVTLNWTVGDSAVVGENQYYKDIVYTLKFRWPNDDTIYSGKADLYFIEDNGQWYLSHWEDKRDGSGNPTWGMLRNDGSLPR</sequence>
<protein>
    <recommendedName>
        <fullName evidence="4">SnoaL-like domain-containing protein</fullName>
    </recommendedName>
</protein>
<evidence type="ECO:0000313" key="3">
    <source>
        <dbReference type="Proteomes" id="UP000777784"/>
    </source>
</evidence>
<accession>A0A948RR62</accession>
<reference evidence="2" key="1">
    <citation type="submission" date="2021-05" db="EMBL/GenBank/DDBJ databases">
        <title>Energy efficiency and biological interactions define the core microbiome of deep oligotrophic groundwater.</title>
        <authorList>
            <person name="Mehrshad M."/>
            <person name="Lopez-Fernandez M."/>
            <person name="Bell E."/>
            <person name="Bernier-Latmani R."/>
            <person name="Bertilsson S."/>
            <person name="Dopson M."/>
        </authorList>
    </citation>
    <scope>NUCLEOTIDE SEQUENCE</scope>
    <source>
        <strain evidence="2">Modern_marine.mb.64</strain>
    </source>
</reference>
<evidence type="ECO:0008006" key="4">
    <source>
        <dbReference type="Google" id="ProtNLM"/>
    </source>
</evidence>
<proteinExistence type="predicted"/>
<gene>
    <name evidence="2" type="ORF">KJ970_00455</name>
</gene>
<name>A0A948RR62_UNCEI</name>
<keyword evidence="1" id="KW-0732">Signal</keyword>
<dbReference type="EMBL" id="JAHJDP010000004">
    <property type="protein sequence ID" value="MBU2689370.1"/>
    <property type="molecule type" value="Genomic_DNA"/>
</dbReference>
<comment type="caution">
    <text evidence="2">The sequence shown here is derived from an EMBL/GenBank/DDBJ whole genome shotgun (WGS) entry which is preliminary data.</text>
</comment>
<evidence type="ECO:0000256" key="1">
    <source>
        <dbReference type="SAM" id="SignalP"/>
    </source>
</evidence>